<dbReference type="EMBL" id="JBHSUA010000024">
    <property type="protein sequence ID" value="MFC6397864.1"/>
    <property type="molecule type" value="Genomic_DNA"/>
</dbReference>
<sequence length="278" mass="30761">MPDDRPQLKRRTLLAAGGAATATAAGAGLVEAWRRFPLASATDAPWGTDAGEQPRASCVDPSSLLNTGRLGSAALVYEIDQKPQPMRFQAGFHTQLQRWLADWNTSSRYGGVRQVWSYGAYVPKDDCRSWHAEGRAFDISRLRSGDTLLVSCRTDLWDEVDATRRATLTRRYWTLAASLHLHFAYVLTHHFNEAHRNHIHVDNGISGTGMSTFDRGSRVQNQAVQAVCLALWGREGEVSGEWSDTRTIAGPVLDQIGVSDLRKQATWQAFLRASVARG</sequence>
<accession>A0ABW1X530</accession>
<comment type="caution">
    <text evidence="2">The sequence shown here is derived from an EMBL/GenBank/DDBJ whole genome shotgun (WGS) entry which is preliminary data.</text>
</comment>
<organism evidence="2 3">
    <name type="scientific">Luteococcus sanguinis</name>
    <dbReference type="NCBI Taxonomy" id="174038"/>
    <lineage>
        <taxon>Bacteria</taxon>
        <taxon>Bacillati</taxon>
        <taxon>Actinomycetota</taxon>
        <taxon>Actinomycetes</taxon>
        <taxon>Propionibacteriales</taxon>
        <taxon>Propionibacteriaceae</taxon>
        <taxon>Luteococcus</taxon>
    </lineage>
</organism>
<name>A0ABW1X530_9ACTN</name>
<protein>
    <submittedName>
        <fullName evidence="2">Extensin family protein</fullName>
    </submittedName>
</protein>
<proteinExistence type="predicted"/>
<dbReference type="InterPro" id="IPR009683">
    <property type="entry name" value="Extensin-like_C"/>
</dbReference>
<dbReference type="PROSITE" id="PS51318">
    <property type="entry name" value="TAT"/>
    <property type="match status" value="1"/>
</dbReference>
<gene>
    <name evidence="2" type="ORF">ACFP57_12855</name>
</gene>
<evidence type="ECO:0000259" key="1">
    <source>
        <dbReference type="Pfam" id="PF06904"/>
    </source>
</evidence>
<evidence type="ECO:0000313" key="2">
    <source>
        <dbReference type="EMBL" id="MFC6397864.1"/>
    </source>
</evidence>
<dbReference type="Proteomes" id="UP001596266">
    <property type="component" value="Unassembled WGS sequence"/>
</dbReference>
<feature type="domain" description="Extensin-like C-terminal" evidence="1">
    <location>
        <begin position="125"/>
        <end position="203"/>
    </location>
</feature>
<dbReference type="RefSeq" id="WP_343886923.1">
    <property type="nucleotide sequence ID" value="NZ_BAAAKI010000025.1"/>
</dbReference>
<reference evidence="3" key="1">
    <citation type="journal article" date="2019" name="Int. J. Syst. Evol. Microbiol.">
        <title>The Global Catalogue of Microorganisms (GCM) 10K type strain sequencing project: providing services to taxonomists for standard genome sequencing and annotation.</title>
        <authorList>
            <consortium name="The Broad Institute Genomics Platform"/>
            <consortium name="The Broad Institute Genome Sequencing Center for Infectious Disease"/>
            <person name="Wu L."/>
            <person name="Ma J."/>
        </authorList>
    </citation>
    <scope>NUCLEOTIDE SEQUENCE [LARGE SCALE GENOMIC DNA]</scope>
    <source>
        <strain evidence="3">CGMCC 1.15277</strain>
    </source>
</reference>
<evidence type="ECO:0000313" key="3">
    <source>
        <dbReference type="Proteomes" id="UP001596266"/>
    </source>
</evidence>
<keyword evidence="3" id="KW-1185">Reference proteome</keyword>
<dbReference type="InterPro" id="IPR006311">
    <property type="entry name" value="TAT_signal"/>
</dbReference>
<dbReference type="Pfam" id="PF06904">
    <property type="entry name" value="Extensin-like_C"/>
    <property type="match status" value="1"/>
</dbReference>